<keyword evidence="2" id="KW-0472">Membrane</keyword>
<dbReference type="PANTHER" id="PTHR33219">
    <property type="entry name" value="YLMG HOMOLOG PROTEIN 2, CHLOROPLASTIC"/>
    <property type="match status" value="1"/>
</dbReference>
<dbReference type="Pfam" id="PF02325">
    <property type="entry name" value="CCB3_YggT"/>
    <property type="match status" value="1"/>
</dbReference>
<gene>
    <name evidence="3" type="ORF">SAMN04488098_100318</name>
</gene>
<dbReference type="Proteomes" id="UP000199433">
    <property type="component" value="Unassembled WGS sequence"/>
</dbReference>
<dbReference type="GO" id="GO:0016020">
    <property type="term" value="C:membrane"/>
    <property type="evidence" value="ECO:0007669"/>
    <property type="project" value="InterPro"/>
</dbReference>
<proteinExistence type="inferred from homology"/>
<evidence type="ECO:0000256" key="1">
    <source>
        <dbReference type="ARBA" id="ARBA00010894"/>
    </source>
</evidence>
<accession>A0A1G8W3P5</accession>
<sequence length="99" mass="11062">MGLQILSVLYNLIMQGLQVYRIALVVYFLLSWLPGGYQSSLGQFLIKICEPYVGFFRRFVPPIGMISLAGLAALFSLTFVGYGIDAVFSILFNLVRQFG</sequence>
<evidence type="ECO:0000313" key="3">
    <source>
        <dbReference type="EMBL" id="SDJ72869.1"/>
    </source>
</evidence>
<reference evidence="4" key="1">
    <citation type="submission" date="2016-10" db="EMBL/GenBank/DDBJ databases">
        <authorList>
            <person name="Varghese N."/>
            <person name="Submissions S."/>
        </authorList>
    </citation>
    <scope>NUCLEOTIDE SEQUENCE [LARGE SCALE GENOMIC DNA]</scope>
    <source>
        <strain evidence="4">DSM 19181</strain>
    </source>
</reference>
<dbReference type="EMBL" id="FNFK01000003">
    <property type="protein sequence ID" value="SDJ72869.1"/>
    <property type="molecule type" value="Genomic_DNA"/>
</dbReference>
<name>A0A1G8W3P5_9LACT</name>
<dbReference type="STRING" id="426701.SAMN04488098_100318"/>
<keyword evidence="2" id="KW-1133">Transmembrane helix</keyword>
<feature type="transmembrane region" description="Helical" evidence="2">
    <location>
        <begin position="12"/>
        <end position="33"/>
    </location>
</feature>
<dbReference type="RefSeq" id="WP_091264564.1">
    <property type="nucleotide sequence ID" value="NZ_FNFK01000003.1"/>
</dbReference>
<dbReference type="OrthoDB" id="47652at2"/>
<dbReference type="AlphaFoldDB" id="A0A1G8W3P5"/>
<comment type="similarity">
    <text evidence="1">Belongs to the YggT family.</text>
</comment>
<keyword evidence="4" id="KW-1185">Reference proteome</keyword>
<evidence type="ECO:0000256" key="2">
    <source>
        <dbReference type="SAM" id="Phobius"/>
    </source>
</evidence>
<dbReference type="PANTHER" id="PTHR33219:SF14">
    <property type="entry name" value="PROTEIN COFACTOR ASSEMBLY OF COMPLEX C SUBUNIT B CCB3, CHLOROPLASTIC-RELATED"/>
    <property type="match status" value="1"/>
</dbReference>
<organism evidence="3 4">
    <name type="scientific">Alkalibacterium thalassium</name>
    <dbReference type="NCBI Taxonomy" id="426701"/>
    <lineage>
        <taxon>Bacteria</taxon>
        <taxon>Bacillati</taxon>
        <taxon>Bacillota</taxon>
        <taxon>Bacilli</taxon>
        <taxon>Lactobacillales</taxon>
        <taxon>Carnobacteriaceae</taxon>
        <taxon>Alkalibacterium</taxon>
    </lineage>
</organism>
<protein>
    <submittedName>
        <fullName evidence="3">YggT family protein</fullName>
    </submittedName>
</protein>
<keyword evidence="2" id="KW-0812">Transmembrane</keyword>
<feature type="transmembrane region" description="Helical" evidence="2">
    <location>
        <begin position="65"/>
        <end position="95"/>
    </location>
</feature>
<dbReference type="InterPro" id="IPR003425">
    <property type="entry name" value="CCB3/YggT"/>
</dbReference>
<evidence type="ECO:0000313" key="4">
    <source>
        <dbReference type="Proteomes" id="UP000199433"/>
    </source>
</evidence>